<evidence type="ECO:0000256" key="1">
    <source>
        <dbReference type="SAM" id="MobiDB-lite"/>
    </source>
</evidence>
<organism evidence="2 3">
    <name type="scientific">Stylosanthes scabra</name>
    <dbReference type="NCBI Taxonomy" id="79078"/>
    <lineage>
        <taxon>Eukaryota</taxon>
        <taxon>Viridiplantae</taxon>
        <taxon>Streptophyta</taxon>
        <taxon>Embryophyta</taxon>
        <taxon>Tracheophyta</taxon>
        <taxon>Spermatophyta</taxon>
        <taxon>Magnoliopsida</taxon>
        <taxon>eudicotyledons</taxon>
        <taxon>Gunneridae</taxon>
        <taxon>Pentapetalae</taxon>
        <taxon>rosids</taxon>
        <taxon>fabids</taxon>
        <taxon>Fabales</taxon>
        <taxon>Fabaceae</taxon>
        <taxon>Papilionoideae</taxon>
        <taxon>50 kb inversion clade</taxon>
        <taxon>dalbergioids sensu lato</taxon>
        <taxon>Dalbergieae</taxon>
        <taxon>Pterocarpus clade</taxon>
        <taxon>Stylosanthes</taxon>
    </lineage>
</organism>
<feature type="non-terminal residue" evidence="2">
    <location>
        <position position="140"/>
    </location>
</feature>
<keyword evidence="3" id="KW-1185">Reference proteome</keyword>
<sequence>MIRSLHLTVGIGGESVSDALGWESVFDAFLGEKKVQIQRNAQGGSGDLKKNGEIKDSNAQGGSVAPKCHCGVLSPRRFSPPSDQIVFSLLQPPPPCKLVSPSLIKGQPPSPLRVSACRSLPRYCAAIVCLGSLSPRPSVE</sequence>
<dbReference type="EMBL" id="JASCZI010003348">
    <property type="protein sequence ID" value="MED6116778.1"/>
    <property type="molecule type" value="Genomic_DNA"/>
</dbReference>
<comment type="caution">
    <text evidence="2">The sequence shown here is derived from an EMBL/GenBank/DDBJ whole genome shotgun (WGS) entry which is preliminary data.</text>
</comment>
<name>A0ABU6QYD4_9FABA</name>
<protein>
    <submittedName>
        <fullName evidence="2">Uncharacterized protein</fullName>
    </submittedName>
</protein>
<feature type="compositionally biased region" description="Basic and acidic residues" evidence="1">
    <location>
        <begin position="47"/>
        <end position="56"/>
    </location>
</feature>
<gene>
    <name evidence="2" type="ORF">PIB30_103374</name>
</gene>
<dbReference type="Proteomes" id="UP001341840">
    <property type="component" value="Unassembled WGS sequence"/>
</dbReference>
<evidence type="ECO:0000313" key="3">
    <source>
        <dbReference type="Proteomes" id="UP001341840"/>
    </source>
</evidence>
<evidence type="ECO:0000313" key="2">
    <source>
        <dbReference type="EMBL" id="MED6116778.1"/>
    </source>
</evidence>
<reference evidence="2 3" key="1">
    <citation type="journal article" date="2023" name="Plants (Basel)">
        <title>Bridging the Gap: Combining Genomics and Transcriptomics Approaches to Understand Stylosanthes scabra, an Orphan Legume from the Brazilian Caatinga.</title>
        <authorList>
            <person name="Ferreira-Neto J.R.C."/>
            <person name="da Silva M.D."/>
            <person name="Binneck E."/>
            <person name="de Melo N.F."/>
            <person name="da Silva R.H."/>
            <person name="de Melo A.L.T.M."/>
            <person name="Pandolfi V."/>
            <person name="Bustamante F.O."/>
            <person name="Brasileiro-Vidal A.C."/>
            <person name="Benko-Iseppon A.M."/>
        </authorList>
    </citation>
    <scope>NUCLEOTIDE SEQUENCE [LARGE SCALE GENOMIC DNA]</scope>
    <source>
        <tissue evidence="2">Leaves</tissue>
    </source>
</reference>
<proteinExistence type="predicted"/>
<accession>A0ABU6QYD4</accession>
<feature type="region of interest" description="Disordered" evidence="1">
    <location>
        <begin position="40"/>
        <end position="64"/>
    </location>
</feature>